<keyword evidence="2" id="KW-1185">Reference proteome</keyword>
<evidence type="ECO:0000313" key="1">
    <source>
        <dbReference type="EMBL" id="MBB4859976.1"/>
    </source>
</evidence>
<dbReference type="AlphaFoldDB" id="A0A7W7KBZ2"/>
<proteinExistence type="predicted"/>
<name>A0A7W7KBZ2_9SPHN</name>
<protein>
    <submittedName>
        <fullName evidence="1">Uncharacterized protein</fullName>
    </submittedName>
</protein>
<dbReference type="RefSeq" id="WP_184247838.1">
    <property type="nucleotide sequence ID" value="NZ_JACHLR010000015.1"/>
</dbReference>
<gene>
    <name evidence="1" type="ORF">HNO88_003309</name>
</gene>
<comment type="caution">
    <text evidence="1">The sequence shown here is derived from an EMBL/GenBank/DDBJ whole genome shotgun (WGS) entry which is preliminary data.</text>
</comment>
<evidence type="ECO:0000313" key="2">
    <source>
        <dbReference type="Proteomes" id="UP000555448"/>
    </source>
</evidence>
<organism evidence="1 2">
    <name type="scientific">Novosphingobium chloroacetimidivorans</name>
    <dbReference type="NCBI Taxonomy" id="1428314"/>
    <lineage>
        <taxon>Bacteria</taxon>
        <taxon>Pseudomonadati</taxon>
        <taxon>Pseudomonadota</taxon>
        <taxon>Alphaproteobacteria</taxon>
        <taxon>Sphingomonadales</taxon>
        <taxon>Sphingomonadaceae</taxon>
        <taxon>Novosphingobium</taxon>
    </lineage>
</organism>
<dbReference type="Proteomes" id="UP000555448">
    <property type="component" value="Unassembled WGS sequence"/>
</dbReference>
<accession>A0A7W7KBZ2</accession>
<dbReference type="EMBL" id="JACHLR010000015">
    <property type="protein sequence ID" value="MBB4859976.1"/>
    <property type="molecule type" value="Genomic_DNA"/>
</dbReference>
<sequence>MPERNSGMLAHGEWLDALRDLSLCCAVSEGDEAQDRVREINALLLVAPARSLIDGLRPIGVARVEALIDAGACETAIMTMLEAGAGFLLSRGSDGQSLATVALPGSAHEASGAGASPTLALVGALADALASTASYERTTGRPRALGRRHALH</sequence>
<reference evidence="1 2" key="1">
    <citation type="submission" date="2020-08" db="EMBL/GenBank/DDBJ databases">
        <title>Functional genomics of gut bacteria from endangered species of beetles.</title>
        <authorList>
            <person name="Carlos-Shanley C."/>
        </authorList>
    </citation>
    <scope>NUCLEOTIDE SEQUENCE [LARGE SCALE GENOMIC DNA]</scope>
    <source>
        <strain evidence="1 2">S00245</strain>
    </source>
</reference>